<proteinExistence type="predicted"/>
<keyword evidence="2" id="KW-1185">Reference proteome</keyword>
<name>A0ACC1YUV8_MELAZ</name>
<gene>
    <name evidence="1" type="ORF">OWV82_005108</name>
</gene>
<sequence>MQTQIKKKKKNQNPPWEDLNPFILSMIFARLSLQDQLFCPAYVCRAWFSASLFTLFQNSVLDLRVIDKLEDEKQRSRFAHLLKFAIDRCGGWVTIYFPSKYVFGYFATAYIAEKTPNVSSVFWSSDLSLRVLPICISLLYWKKLRVFHARLNPEEGFAVLSQLADYCEDLIELGVHGKLTERDVLCVTESFPRIKALDLSESSLSSKALGILLDGKLKNLKELNILHCLILDDEGKDIRDGHYCLLRAWRKEMLGKASNLKNLKKLMHCLEVCCEQCKDVLSKYNNDLEK</sequence>
<dbReference type="Proteomes" id="UP001164539">
    <property type="component" value="Chromosome 2"/>
</dbReference>
<dbReference type="EMBL" id="CM051395">
    <property type="protein sequence ID" value="KAJ4726390.1"/>
    <property type="molecule type" value="Genomic_DNA"/>
</dbReference>
<reference evidence="1 2" key="1">
    <citation type="journal article" date="2023" name="Science">
        <title>Complex scaffold remodeling in plant triterpene biosynthesis.</title>
        <authorList>
            <person name="De La Pena R."/>
            <person name="Hodgson H."/>
            <person name="Liu J.C."/>
            <person name="Stephenson M.J."/>
            <person name="Martin A.C."/>
            <person name="Owen C."/>
            <person name="Harkess A."/>
            <person name="Leebens-Mack J."/>
            <person name="Jimenez L.E."/>
            <person name="Osbourn A."/>
            <person name="Sattely E.S."/>
        </authorList>
    </citation>
    <scope>NUCLEOTIDE SEQUENCE [LARGE SCALE GENOMIC DNA]</scope>
    <source>
        <strain evidence="2">cv. JPN11</strain>
        <tissue evidence="1">Leaf</tissue>
    </source>
</reference>
<accession>A0ACC1YUV8</accession>
<protein>
    <submittedName>
        <fullName evidence="1">F-box/LRR-repeat protein</fullName>
    </submittedName>
</protein>
<evidence type="ECO:0000313" key="2">
    <source>
        <dbReference type="Proteomes" id="UP001164539"/>
    </source>
</evidence>
<organism evidence="1 2">
    <name type="scientific">Melia azedarach</name>
    <name type="common">Chinaberry tree</name>
    <dbReference type="NCBI Taxonomy" id="155640"/>
    <lineage>
        <taxon>Eukaryota</taxon>
        <taxon>Viridiplantae</taxon>
        <taxon>Streptophyta</taxon>
        <taxon>Embryophyta</taxon>
        <taxon>Tracheophyta</taxon>
        <taxon>Spermatophyta</taxon>
        <taxon>Magnoliopsida</taxon>
        <taxon>eudicotyledons</taxon>
        <taxon>Gunneridae</taxon>
        <taxon>Pentapetalae</taxon>
        <taxon>rosids</taxon>
        <taxon>malvids</taxon>
        <taxon>Sapindales</taxon>
        <taxon>Meliaceae</taxon>
        <taxon>Melia</taxon>
    </lineage>
</organism>
<evidence type="ECO:0000313" key="1">
    <source>
        <dbReference type="EMBL" id="KAJ4726390.1"/>
    </source>
</evidence>
<comment type="caution">
    <text evidence="1">The sequence shown here is derived from an EMBL/GenBank/DDBJ whole genome shotgun (WGS) entry which is preliminary data.</text>
</comment>